<reference evidence="4 5" key="1">
    <citation type="journal article" date="2016" name="Front. Microbiol.">
        <title>Fuerstia marisgermanicae gen. nov., sp. nov., an Unusual Member of the Phylum Planctomycetes from the German Wadden Sea.</title>
        <authorList>
            <person name="Kohn T."/>
            <person name="Heuer A."/>
            <person name="Jogler M."/>
            <person name="Vollmers J."/>
            <person name="Boedeker C."/>
            <person name="Bunk B."/>
            <person name="Rast P."/>
            <person name="Borchert D."/>
            <person name="Glockner I."/>
            <person name="Freese H.M."/>
            <person name="Klenk H.P."/>
            <person name="Overmann J."/>
            <person name="Kaster A.K."/>
            <person name="Rohde M."/>
            <person name="Wiegand S."/>
            <person name="Jogler C."/>
        </authorList>
    </citation>
    <scope>NUCLEOTIDE SEQUENCE [LARGE SCALE GENOMIC DNA]</scope>
    <source>
        <strain evidence="4 5">NH11</strain>
    </source>
</reference>
<dbReference type="STRING" id="1891926.Fuma_06208"/>
<dbReference type="SUPFAM" id="SSF50621">
    <property type="entry name" value="Alanine racemase C-terminal domain-like"/>
    <property type="match status" value="1"/>
</dbReference>
<keyword evidence="2" id="KW-0663">Pyridoxal phosphate</keyword>
<keyword evidence="4" id="KW-0456">Lyase</keyword>
<dbReference type="PROSITE" id="PS00878">
    <property type="entry name" value="ODR_DC_2_1"/>
    <property type="match status" value="1"/>
</dbReference>
<dbReference type="GO" id="GO:0008836">
    <property type="term" value="F:diaminopimelate decarboxylase activity"/>
    <property type="evidence" value="ECO:0007669"/>
    <property type="project" value="TreeGrafter"/>
</dbReference>
<dbReference type="Proteomes" id="UP000187735">
    <property type="component" value="Chromosome"/>
</dbReference>
<dbReference type="PANTHER" id="PTHR43727:SF2">
    <property type="entry name" value="GROUP IV DECARBOXYLASE"/>
    <property type="match status" value="1"/>
</dbReference>
<protein>
    <submittedName>
        <fullName evidence="4">Lysine/ornithine decarboxylase</fullName>
        <ecNumber evidence="4">4.1.1.17</ecNumber>
    </submittedName>
</protein>
<evidence type="ECO:0000256" key="1">
    <source>
        <dbReference type="ARBA" id="ARBA00001933"/>
    </source>
</evidence>
<dbReference type="InterPro" id="IPR022657">
    <property type="entry name" value="De-COase2_CS"/>
</dbReference>
<dbReference type="Pfam" id="PF02784">
    <property type="entry name" value="Orn_Arg_deC_N"/>
    <property type="match status" value="1"/>
</dbReference>
<dbReference type="PANTHER" id="PTHR43727">
    <property type="entry name" value="DIAMINOPIMELATE DECARBOXYLASE"/>
    <property type="match status" value="1"/>
</dbReference>
<dbReference type="GO" id="GO:0004586">
    <property type="term" value="F:ornithine decarboxylase activity"/>
    <property type="evidence" value="ECO:0007669"/>
    <property type="project" value="UniProtKB-EC"/>
</dbReference>
<evidence type="ECO:0000259" key="3">
    <source>
        <dbReference type="Pfam" id="PF02784"/>
    </source>
</evidence>
<dbReference type="InterPro" id="IPR029066">
    <property type="entry name" value="PLP-binding_barrel"/>
</dbReference>
<dbReference type="GO" id="GO:0009089">
    <property type="term" value="P:lysine biosynthetic process via diaminopimelate"/>
    <property type="evidence" value="ECO:0007669"/>
    <property type="project" value="TreeGrafter"/>
</dbReference>
<feature type="domain" description="Orn/DAP/Arg decarboxylase 2 N-terminal" evidence="3">
    <location>
        <begin position="77"/>
        <end position="269"/>
    </location>
</feature>
<dbReference type="Gene3D" id="2.40.37.10">
    <property type="entry name" value="Lyase, Ornithine Decarboxylase, Chain A, domain 1"/>
    <property type="match status" value="1"/>
</dbReference>
<proteinExistence type="predicted"/>
<keyword evidence="5" id="KW-1185">Reference proteome</keyword>
<dbReference type="Gene3D" id="3.20.20.10">
    <property type="entry name" value="Alanine racemase"/>
    <property type="match status" value="1"/>
</dbReference>
<dbReference type="PROSITE" id="PS00879">
    <property type="entry name" value="ODR_DC_2_2"/>
    <property type="match status" value="1"/>
</dbReference>
<evidence type="ECO:0000256" key="2">
    <source>
        <dbReference type="ARBA" id="ARBA00022898"/>
    </source>
</evidence>
<gene>
    <name evidence="4" type="primary">ldc</name>
    <name evidence="4" type="ORF">Fuma_06208</name>
</gene>
<dbReference type="InterPro" id="IPR009006">
    <property type="entry name" value="Ala_racemase/Decarboxylase_C"/>
</dbReference>
<dbReference type="AlphaFoldDB" id="A0A1P8WR76"/>
<dbReference type="InterPro" id="IPR042152">
    <property type="entry name" value="Y4yA-like"/>
</dbReference>
<evidence type="ECO:0000313" key="4">
    <source>
        <dbReference type="EMBL" id="APZ96539.1"/>
    </source>
</evidence>
<sequence length="495" mass="54819">MNSATLNPDTLHSNCCGTAPLTARLEPWMIEAVSSSANQRLQSAVREFGSPINLLNSEPMLRNIDELNAVADARQVPFRVFFARKANKCLTFVDAAAEAGAGIDVASEEELRQVVERGVAGDSIICTAAIKTQSLLAACIQHNVTIAIDNDDELATVAQLVEACSIPAVSLAIRVSGFRHDGQKLFSRFGFDFDDVLPLINSRWPAALDDVARVTGLHFHLDGYCANQRISAIQQSLRLVPKLRQLGHEVQFLDIGGGIPMSYLDDEQQWLAFWEQLEHSLREPQTEPITFRRHGLGLQSIDGQLRGKPNVYPFYQSPTRADWFAKILDAPCDDQFSIAAAIRQQHLELRCEPGRSILDGCGMTVARVEFCKQHHSGDWFIGLAMNRTQCRTSSDDFLVDPIVLRNSEPSTEDPETSIEGYLVGAYCTESELLSLRKLKFPNGIGVGDLVVFPNTAGYLMHFLESRSHQFPLAMNLVALSGEVPRFYVDAIDRSE</sequence>
<dbReference type="EMBL" id="CP017641">
    <property type="protein sequence ID" value="APZ96539.1"/>
    <property type="molecule type" value="Genomic_DNA"/>
</dbReference>
<name>A0A1P8WR76_9PLAN</name>
<comment type="cofactor">
    <cofactor evidence="1">
        <name>pyridoxal 5'-phosphate</name>
        <dbReference type="ChEBI" id="CHEBI:597326"/>
    </cofactor>
</comment>
<dbReference type="EC" id="4.1.1.17" evidence="4"/>
<dbReference type="InterPro" id="IPR022644">
    <property type="entry name" value="De-COase2_N"/>
</dbReference>
<dbReference type="CDD" id="cd06842">
    <property type="entry name" value="PLPDE_III_Y4yA_like"/>
    <property type="match status" value="1"/>
</dbReference>
<organism evidence="4 5">
    <name type="scientific">Fuerstiella marisgermanici</name>
    <dbReference type="NCBI Taxonomy" id="1891926"/>
    <lineage>
        <taxon>Bacteria</taxon>
        <taxon>Pseudomonadati</taxon>
        <taxon>Planctomycetota</taxon>
        <taxon>Planctomycetia</taxon>
        <taxon>Planctomycetales</taxon>
        <taxon>Planctomycetaceae</taxon>
        <taxon>Fuerstiella</taxon>
    </lineage>
</organism>
<dbReference type="KEGG" id="fmr:Fuma_06208"/>
<dbReference type="InterPro" id="IPR000183">
    <property type="entry name" value="Orn/DAP/Arg_de-COase"/>
</dbReference>
<accession>A0A1P8WR76</accession>
<dbReference type="PRINTS" id="PR01179">
    <property type="entry name" value="ODADCRBXLASE"/>
</dbReference>
<evidence type="ECO:0000313" key="5">
    <source>
        <dbReference type="Proteomes" id="UP000187735"/>
    </source>
</evidence>
<dbReference type="InterPro" id="IPR022653">
    <property type="entry name" value="De-COase2_pyr-phos_BS"/>
</dbReference>
<dbReference type="SUPFAM" id="SSF51419">
    <property type="entry name" value="PLP-binding barrel"/>
    <property type="match status" value="1"/>
</dbReference>